<proteinExistence type="predicted"/>
<comment type="caution">
    <text evidence="2">The sequence shown here is derived from an EMBL/GenBank/DDBJ whole genome shotgun (WGS) entry which is preliminary data.</text>
</comment>
<evidence type="ECO:0008006" key="4">
    <source>
        <dbReference type="Google" id="ProtNLM"/>
    </source>
</evidence>
<evidence type="ECO:0000256" key="1">
    <source>
        <dbReference type="SAM" id="Phobius"/>
    </source>
</evidence>
<name>A0A5N6LU25_9ASTR</name>
<keyword evidence="3" id="KW-1185">Reference proteome</keyword>
<feature type="transmembrane region" description="Helical" evidence="1">
    <location>
        <begin position="17"/>
        <end position="37"/>
    </location>
</feature>
<dbReference type="Proteomes" id="UP000326396">
    <property type="component" value="Linkage Group LG8"/>
</dbReference>
<dbReference type="EMBL" id="SZYD01000018">
    <property type="protein sequence ID" value="KAD2804815.1"/>
    <property type="molecule type" value="Genomic_DNA"/>
</dbReference>
<feature type="transmembrane region" description="Helical" evidence="1">
    <location>
        <begin position="122"/>
        <end position="143"/>
    </location>
</feature>
<evidence type="ECO:0000313" key="3">
    <source>
        <dbReference type="Proteomes" id="UP000326396"/>
    </source>
</evidence>
<reference evidence="2 3" key="1">
    <citation type="submission" date="2019-05" db="EMBL/GenBank/DDBJ databases">
        <title>Mikania micrantha, genome provides insights into the molecular mechanism of rapid growth.</title>
        <authorList>
            <person name="Liu B."/>
        </authorList>
    </citation>
    <scope>NUCLEOTIDE SEQUENCE [LARGE SCALE GENOMIC DNA]</scope>
    <source>
        <strain evidence="2">NLD-2019</strain>
        <tissue evidence="2">Leaf</tissue>
    </source>
</reference>
<dbReference type="AlphaFoldDB" id="A0A5N6LU25"/>
<organism evidence="2 3">
    <name type="scientific">Mikania micrantha</name>
    <name type="common">bitter vine</name>
    <dbReference type="NCBI Taxonomy" id="192012"/>
    <lineage>
        <taxon>Eukaryota</taxon>
        <taxon>Viridiplantae</taxon>
        <taxon>Streptophyta</taxon>
        <taxon>Embryophyta</taxon>
        <taxon>Tracheophyta</taxon>
        <taxon>Spermatophyta</taxon>
        <taxon>Magnoliopsida</taxon>
        <taxon>eudicotyledons</taxon>
        <taxon>Gunneridae</taxon>
        <taxon>Pentapetalae</taxon>
        <taxon>asterids</taxon>
        <taxon>campanulids</taxon>
        <taxon>Asterales</taxon>
        <taxon>Asteraceae</taxon>
        <taxon>Asteroideae</taxon>
        <taxon>Heliantheae alliance</taxon>
        <taxon>Eupatorieae</taxon>
        <taxon>Mikania</taxon>
    </lineage>
</organism>
<dbReference type="OrthoDB" id="655540at2759"/>
<accession>A0A5N6LU25</accession>
<sequence>MNNFVTPQVIPPRGPPVSGWGCDTVALVGIVVSFWLFTKTTWLTNASSGDEGEAETSPTRCYSDLDLPHHASPDQTLTDTAHNDIIEENQLMSFTPYFTPEVDLGGSSSRANPHNYLSEWKIILMGVYALCGTPAFMAAPFAIKDGGWMSILLLPLVFLCAFVSCCLLEFCLNEGYENYEDVGDVAYPRVGYKIMVGER</sequence>
<protein>
    <recommendedName>
        <fullName evidence="4">Amino acid transporter transmembrane domain-containing protein</fullName>
    </recommendedName>
</protein>
<keyword evidence="1" id="KW-0472">Membrane</keyword>
<keyword evidence="1" id="KW-0812">Transmembrane</keyword>
<evidence type="ECO:0000313" key="2">
    <source>
        <dbReference type="EMBL" id="KAD2804815.1"/>
    </source>
</evidence>
<feature type="transmembrane region" description="Helical" evidence="1">
    <location>
        <begin position="149"/>
        <end position="172"/>
    </location>
</feature>
<gene>
    <name evidence="2" type="ORF">E3N88_38192</name>
</gene>
<keyword evidence="1" id="KW-1133">Transmembrane helix</keyword>